<dbReference type="InterPro" id="IPR005119">
    <property type="entry name" value="LysR_subst-bd"/>
</dbReference>
<dbReference type="CDD" id="cd08466">
    <property type="entry name" value="PBP2_LeuO"/>
    <property type="match status" value="1"/>
</dbReference>
<evidence type="ECO:0000256" key="1">
    <source>
        <dbReference type="ARBA" id="ARBA00009437"/>
    </source>
</evidence>
<evidence type="ECO:0000259" key="5">
    <source>
        <dbReference type="PROSITE" id="PS50931"/>
    </source>
</evidence>
<dbReference type="GeneID" id="28542524"/>
<dbReference type="SUPFAM" id="SSF46785">
    <property type="entry name" value="Winged helix' DNA-binding domain"/>
    <property type="match status" value="1"/>
</dbReference>
<dbReference type="FunFam" id="1.10.10.10:FF:000001">
    <property type="entry name" value="LysR family transcriptional regulator"/>
    <property type="match status" value="1"/>
</dbReference>
<keyword evidence="7" id="KW-1185">Reference proteome</keyword>
<keyword evidence="3" id="KW-0238">DNA-binding</keyword>
<accession>A0A090I668</accession>
<name>A0A090I668_9GAMM</name>
<dbReference type="PROSITE" id="PS50931">
    <property type="entry name" value="HTH_LYSR"/>
    <property type="match status" value="1"/>
</dbReference>
<evidence type="ECO:0000313" key="7">
    <source>
        <dbReference type="Proteomes" id="UP000032427"/>
    </source>
</evidence>
<proteinExistence type="inferred from homology"/>
<organism evidence="6 7">
    <name type="scientific">Aliivibrio wodanis</name>
    <dbReference type="NCBI Taxonomy" id="80852"/>
    <lineage>
        <taxon>Bacteria</taxon>
        <taxon>Pseudomonadati</taxon>
        <taxon>Pseudomonadota</taxon>
        <taxon>Gammaproteobacteria</taxon>
        <taxon>Vibrionales</taxon>
        <taxon>Vibrionaceae</taxon>
        <taxon>Aliivibrio</taxon>
    </lineage>
</organism>
<dbReference type="EMBL" id="LN554847">
    <property type="protein sequence ID" value="CED56926.1"/>
    <property type="molecule type" value="Genomic_DNA"/>
</dbReference>
<sequence length="301" mass="34143">MPKQKDFDMNLLRVFVSVCQTGSFTKAAEELDLTQSSVSNAIRRLKASLGSELFVRSGRGIEMTNYGENLFKQVEPSVMALACVVDEGEGFDPNISKRSFSIYALESVLPKLQIRLKALLKGSGITVTLKELPSNEEEILDALMLEKVDLVLDVMKPRQSSLRSLVVSEDKICCIARCDHPRIMGHITRDMFFEEQHAFLNIRRFKQTITDYLAEEVLPNRKMGSEHTSMMGMMACVAQSDFIGINSIRLISQYKESFGLQLLDVPFPVRSTKIHMLWPTKFENNKANQWLRQLIIAAEKN</sequence>
<evidence type="ECO:0000256" key="3">
    <source>
        <dbReference type="ARBA" id="ARBA00023125"/>
    </source>
</evidence>
<feature type="domain" description="HTH lysR-type" evidence="5">
    <location>
        <begin position="7"/>
        <end position="64"/>
    </location>
</feature>
<gene>
    <name evidence="6" type="ORF">AWOD_II_0278</name>
</gene>
<protein>
    <submittedName>
        <fullName evidence="6">HTH-type transcriptional regulator, LysR-family</fullName>
    </submittedName>
</protein>
<dbReference type="InterPro" id="IPR036388">
    <property type="entry name" value="WH-like_DNA-bd_sf"/>
</dbReference>
<dbReference type="PANTHER" id="PTHR30118:SF6">
    <property type="entry name" value="HTH-TYPE TRANSCRIPTIONAL REGULATOR LEUO"/>
    <property type="match status" value="1"/>
</dbReference>
<dbReference type="AlphaFoldDB" id="A0A090I668"/>
<dbReference type="SUPFAM" id="SSF53850">
    <property type="entry name" value="Periplasmic binding protein-like II"/>
    <property type="match status" value="1"/>
</dbReference>
<keyword evidence="4" id="KW-0804">Transcription</keyword>
<dbReference type="InterPro" id="IPR000847">
    <property type="entry name" value="LysR_HTH_N"/>
</dbReference>
<comment type="similarity">
    <text evidence="1">Belongs to the LysR transcriptional regulatory family.</text>
</comment>
<dbReference type="STRING" id="80852.AWOD_II_0278"/>
<dbReference type="PATRIC" id="fig|80852.17.peg.3032"/>
<dbReference type="HOGENOM" id="CLU_039613_39_0_6"/>
<dbReference type="Pfam" id="PF00126">
    <property type="entry name" value="HTH_1"/>
    <property type="match status" value="1"/>
</dbReference>
<reference evidence="7" key="1">
    <citation type="submission" date="2014-09" db="EMBL/GenBank/DDBJ databases">
        <authorList>
            <person name="Hjerde E."/>
        </authorList>
    </citation>
    <scope>NUCLEOTIDE SEQUENCE [LARGE SCALE GENOMIC DNA]</scope>
    <source>
        <strain evidence="7">06/09/139</strain>
    </source>
</reference>
<dbReference type="GO" id="GO:0003700">
    <property type="term" value="F:DNA-binding transcription factor activity"/>
    <property type="evidence" value="ECO:0007669"/>
    <property type="project" value="InterPro"/>
</dbReference>
<dbReference type="Gene3D" id="1.10.10.10">
    <property type="entry name" value="Winged helix-like DNA-binding domain superfamily/Winged helix DNA-binding domain"/>
    <property type="match status" value="1"/>
</dbReference>
<dbReference type="Pfam" id="PF03466">
    <property type="entry name" value="LysR_substrate"/>
    <property type="match status" value="1"/>
</dbReference>
<dbReference type="OrthoDB" id="6621790at2"/>
<dbReference type="InterPro" id="IPR050389">
    <property type="entry name" value="LysR-type_TF"/>
</dbReference>
<keyword evidence="2" id="KW-0805">Transcription regulation</keyword>
<evidence type="ECO:0000256" key="4">
    <source>
        <dbReference type="ARBA" id="ARBA00023163"/>
    </source>
</evidence>
<dbReference type="KEGG" id="awd:AWOD_II_0278"/>
<dbReference type="InterPro" id="IPR036390">
    <property type="entry name" value="WH_DNA-bd_sf"/>
</dbReference>
<dbReference type="Gene3D" id="3.40.190.10">
    <property type="entry name" value="Periplasmic binding protein-like II"/>
    <property type="match status" value="2"/>
</dbReference>
<dbReference type="Proteomes" id="UP000032427">
    <property type="component" value="Chromosome 2"/>
</dbReference>
<evidence type="ECO:0000313" key="6">
    <source>
        <dbReference type="EMBL" id="CED56926.1"/>
    </source>
</evidence>
<dbReference type="PRINTS" id="PR00039">
    <property type="entry name" value="HTHLYSR"/>
</dbReference>
<evidence type="ECO:0000256" key="2">
    <source>
        <dbReference type="ARBA" id="ARBA00023015"/>
    </source>
</evidence>
<dbReference type="GO" id="GO:0003677">
    <property type="term" value="F:DNA binding"/>
    <property type="evidence" value="ECO:0007669"/>
    <property type="project" value="UniProtKB-KW"/>
</dbReference>
<dbReference type="PANTHER" id="PTHR30118">
    <property type="entry name" value="HTH-TYPE TRANSCRIPTIONAL REGULATOR LEUO-RELATED"/>
    <property type="match status" value="1"/>
</dbReference>